<protein>
    <submittedName>
        <fullName evidence="4">Precorrin-6A/cobalt-precorrin-6A reductase</fullName>
    </submittedName>
</protein>
<dbReference type="PANTHER" id="PTHR36925:SF1">
    <property type="entry name" value="COBALT-PRECORRIN-6A REDUCTASE"/>
    <property type="match status" value="1"/>
</dbReference>
<comment type="pathway">
    <text evidence="1">Cofactor biosynthesis; adenosylcobalamin biosynthesis.</text>
</comment>
<accession>A0A1M5V5P1</accession>
<dbReference type="GO" id="GO:0016994">
    <property type="term" value="F:precorrin-6A reductase activity"/>
    <property type="evidence" value="ECO:0007669"/>
    <property type="project" value="InterPro"/>
</dbReference>
<dbReference type="NCBIfam" id="NF005970">
    <property type="entry name" value="PRK08057.1-4"/>
    <property type="match status" value="1"/>
</dbReference>
<dbReference type="GO" id="GO:0009236">
    <property type="term" value="P:cobalamin biosynthetic process"/>
    <property type="evidence" value="ECO:0007669"/>
    <property type="project" value="UniProtKB-UniPathway"/>
</dbReference>
<sequence>MIGLILGTSEGKKIVSLLNKFTDDLFITTATSYGGELLKEFRYKELNSKPLSKGELKKIIEEKNINIIIDASHPYALEITKMTKAICRELSIDYLRYERASIIDKFKEEKNIVLVENYEEAFEKLKDIEGTVLNTTGSRNIDKFVHSDLNNRVIHRVLPSVSVMEKCIGLGLDIGDIIAMKGPIGYDLNRGFIKEYSAVAMILKDSGVQGGTEEKIKAALDSDILAIVIKRSEEEYSKAFNNEKDLVDYININYFQKGRVL</sequence>
<name>A0A1M5V5P1_9CLOT</name>
<dbReference type="PANTHER" id="PTHR36925">
    <property type="entry name" value="COBALT-PRECORRIN-6A REDUCTASE"/>
    <property type="match status" value="1"/>
</dbReference>
<proteinExistence type="predicted"/>
<reference evidence="4 5" key="1">
    <citation type="submission" date="2016-11" db="EMBL/GenBank/DDBJ databases">
        <authorList>
            <person name="Jaros S."/>
            <person name="Januszkiewicz K."/>
            <person name="Wedrychowicz H."/>
        </authorList>
    </citation>
    <scope>NUCLEOTIDE SEQUENCE [LARGE SCALE GENOMIC DNA]</scope>
    <source>
        <strain evidence="4 5">DSM 8605</strain>
    </source>
</reference>
<dbReference type="OrthoDB" id="9780707at2"/>
<keyword evidence="5" id="KW-1185">Reference proteome</keyword>
<dbReference type="EMBL" id="FQXM01000010">
    <property type="protein sequence ID" value="SHH70434.1"/>
    <property type="molecule type" value="Genomic_DNA"/>
</dbReference>
<evidence type="ECO:0000313" key="5">
    <source>
        <dbReference type="Proteomes" id="UP000184447"/>
    </source>
</evidence>
<dbReference type="STRING" id="1121316.SAMN02745207_02093"/>
<dbReference type="InterPro" id="IPR003723">
    <property type="entry name" value="Precorrin-6x_reduct"/>
</dbReference>
<organism evidence="4 5">
    <name type="scientific">Clostridium grantii DSM 8605</name>
    <dbReference type="NCBI Taxonomy" id="1121316"/>
    <lineage>
        <taxon>Bacteria</taxon>
        <taxon>Bacillati</taxon>
        <taxon>Bacillota</taxon>
        <taxon>Clostridia</taxon>
        <taxon>Eubacteriales</taxon>
        <taxon>Clostridiaceae</taxon>
        <taxon>Clostridium</taxon>
    </lineage>
</organism>
<evidence type="ECO:0000256" key="1">
    <source>
        <dbReference type="ARBA" id="ARBA00004953"/>
    </source>
</evidence>
<dbReference type="NCBIfam" id="TIGR00715">
    <property type="entry name" value="precor6x_red"/>
    <property type="match status" value="1"/>
</dbReference>
<keyword evidence="3" id="KW-0560">Oxidoreductase</keyword>
<dbReference type="AlphaFoldDB" id="A0A1M5V5P1"/>
<evidence type="ECO:0000313" key="4">
    <source>
        <dbReference type="EMBL" id="SHH70434.1"/>
    </source>
</evidence>
<dbReference type="UniPathway" id="UPA00148"/>
<dbReference type="RefSeq" id="WP_073338380.1">
    <property type="nucleotide sequence ID" value="NZ_FQXM01000010.1"/>
</dbReference>
<evidence type="ECO:0000256" key="3">
    <source>
        <dbReference type="ARBA" id="ARBA00023002"/>
    </source>
</evidence>
<gene>
    <name evidence="4" type="ORF">SAMN02745207_02093</name>
</gene>
<dbReference type="Proteomes" id="UP000184447">
    <property type="component" value="Unassembled WGS sequence"/>
</dbReference>
<evidence type="ECO:0000256" key="2">
    <source>
        <dbReference type="ARBA" id="ARBA00022573"/>
    </source>
</evidence>
<dbReference type="Pfam" id="PF02571">
    <property type="entry name" value="CbiJ"/>
    <property type="match status" value="1"/>
</dbReference>
<dbReference type="PROSITE" id="PS51014">
    <property type="entry name" value="COBK_CBIJ"/>
    <property type="match status" value="1"/>
</dbReference>
<keyword evidence="2" id="KW-0169">Cobalamin biosynthesis</keyword>